<comment type="similarity">
    <text evidence="1">Belongs to the ABC transporter superfamily.</text>
</comment>
<name>A0A2K9N9K8_9PROT</name>
<keyword evidence="5 7" id="KW-0067">ATP-binding</keyword>
<evidence type="ECO:0000256" key="1">
    <source>
        <dbReference type="ARBA" id="ARBA00005417"/>
    </source>
</evidence>
<dbReference type="Pfam" id="PF00005">
    <property type="entry name" value="ABC_tran"/>
    <property type="match status" value="1"/>
</dbReference>
<evidence type="ECO:0000313" key="7">
    <source>
        <dbReference type="EMBL" id="AUN29808.1"/>
    </source>
</evidence>
<organism evidence="7 8">
    <name type="scientific">Niveispirillum cyanobacteriorum</name>
    <dbReference type="NCBI Taxonomy" id="1612173"/>
    <lineage>
        <taxon>Bacteria</taxon>
        <taxon>Pseudomonadati</taxon>
        <taxon>Pseudomonadota</taxon>
        <taxon>Alphaproteobacteria</taxon>
        <taxon>Rhodospirillales</taxon>
        <taxon>Azospirillaceae</taxon>
        <taxon>Niveispirillum</taxon>
    </lineage>
</organism>
<evidence type="ECO:0000256" key="3">
    <source>
        <dbReference type="ARBA" id="ARBA00022458"/>
    </source>
</evidence>
<dbReference type="Gene3D" id="3.40.50.300">
    <property type="entry name" value="P-loop containing nucleotide triphosphate hydrolases"/>
    <property type="match status" value="1"/>
</dbReference>
<keyword evidence="3" id="KW-0536">Nodulation</keyword>
<reference evidence="7 8" key="1">
    <citation type="submission" date="2017-12" db="EMBL/GenBank/DDBJ databases">
        <title>Genomes of bacteria within cyanobacterial aggregates.</title>
        <authorList>
            <person name="Cai H."/>
        </authorList>
    </citation>
    <scope>NUCLEOTIDE SEQUENCE [LARGE SCALE GENOMIC DNA]</scope>
    <source>
        <strain evidence="7 8">TH16</strain>
    </source>
</reference>
<dbReference type="GO" id="GO:0005524">
    <property type="term" value="F:ATP binding"/>
    <property type="evidence" value="ECO:0007669"/>
    <property type="project" value="UniProtKB-KW"/>
</dbReference>
<dbReference type="InterPro" id="IPR027417">
    <property type="entry name" value="P-loop_NTPase"/>
</dbReference>
<dbReference type="InterPro" id="IPR003593">
    <property type="entry name" value="AAA+_ATPase"/>
</dbReference>
<dbReference type="EMBL" id="CP025611">
    <property type="protein sequence ID" value="AUN29808.1"/>
    <property type="molecule type" value="Genomic_DNA"/>
</dbReference>
<sequence>MMTIPPYPGDPILMTSPTASPSLTLTGLGRRFGTFRAVHDVNWTLGPGIHGLLGPNGAGKSTLLAMLAGTLPPSEGRVENGGQDVTQSMRAHYARLGYAPQSVDLPPHATPRQLLAYMAALKGLPAREAAQQAAGLADALHIAAKLDTPVGDLSGGMRRRLVVAQSLLGQPEILLLDEPTAELDGFEKLALQSILTEMAPRCVIVFSSHIVSDLEAIAEDLLILSKGQAISIGQPETLAAALEGRVVSLTVPATAIDHALQFGTVTGRKRMADGIRLRLVLNAGKAAPPGAIPEAPSLEDAYLAAVAEHRA</sequence>
<keyword evidence="8" id="KW-1185">Reference proteome</keyword>
<gene>
    <name evidence="7" type="ORF">C0V82_05880</name>
</gene>
<dbReference type="PROSITE" id="PS00211">
    <property type="entry name" value="ABC_TRANSPORTER_1"/>
    <property type="match status" value="1"/>
</dbReference>
<dbReference type="InterPro" id="IPR017871">
    <property type="entry name" value="ABC_transporter-like_CS"/>
</dbReference>
<accession>A0A2K9N9K8</accession>
<dbReference type="SMART" id="SM00382">
    <property type="entry name" value="AAA"/>
    <property type="match status" value="1"/>
</dbReference>
<dbReference type="SUPFAM" id="SSF52540">
    <property type="entry name" value="P-loop containing nucleoside triphosphate hydrolases"/>
    <property type="match status" value="1"/>
</dbReference>
<protein>
    <submittedName>
        <fullName evidence="7">ABC transporter ATP-binding protein</fullName>
    </submittedName>
</protein>
<evidence type="ECO:0000256" key="4">
    <source>
        <dbReference type="ARBA" id="ARBA00022741"/>
    </source>
</evidence>
<evidence type="ECO:0000259" key="6">
    <source>
        <dbReference type="PROSITE" id="PS50893"/>
    </source>
</evidence>
<dbReference type="KEGG" id="ncb:C0V82_05880"/>
<dbReference type="GO" id="GO:0016887">
    <property type="term" value="F:ATP hydrolysis activity"/>
    <property type="evidence" value="ECO:0007669"/>
    <property type="project" value="InterPro"/>
</dbReference>
<dbReference type="InterPro" id="IPR003439">
    <property type="entry name" value="ABC_transporter-like_ATP-bd"/>
</dbReference>
<dbReference type="PROSITE" id="PS50893">
    <property type="entry name" value="ABC_TRANSPORTER_2"/>
    <property type="match status" value="1"/>
</dbReference>
<evidence type="ECO:0000256" key="2">
    <source>
        <dbReference type="ARBA" id="ARBA00022448"/>
    </source>
</evidence>
<dbReference type="InterPro" id="IPR050763">
    <property type="entry name" value="ABC_transporter_ATP-binding"/>
</dbReference>
<proteinExistence type="inferred from homology"/>
<dbReference type="PANTHER" id="PTHR42711:SF5">
    <property type="entry name" value="ABC TRANSPORTER ATP-BINDING PROTEIN NATA"/>
    <property type="match status" value="1"/>
</dbReference>
<dbReference type="PANTHER" id="PTHR42711">
    <property type="entry name" value="ABC TRANSPORTER ATP-BINDING PROTEIN"/>
    <property type="match status" value="1"/>
</dbReference>
<keyword evidence="4" id="KW-0547">Nucleotide-binding</keyword>
<evidence type="ECO:0000313" key="8">
    <source>
        <dbReference type="Proteomes" id="UP000234752"/>
    </source>
</evidence>
<dbReference type="AlphaFoldDB" id="A0A2K9N9K8"/>
<evidence type="ECO:0000256" key="5">
    <source>
        <dbReference type="ARBA" id="ARBA00022840"/>
    </source>
</evidence>
<keyword evidence="2" id="KW-0813">Transport</keyword>
<dbReference type="Proteomes" id="UP000234752">
    <property type="component" value="Chromosome eg_1"/>
</dbReference>
<feature type="domain" description="ABC transporter" evidence="6">
    <location>
        <begin position="23"/>
        <end position="251"/>
    </location>
</feature>